<keyword evidence="1" id="KW-1133">Transmembrane helix</keyword>
<feature type="transmembrane region" description="Helical" evidence="1">
    <location>
        <begin position="18"/>
        <end position="43"/>
    </location>
</feature>
<keyword evidence="1" id="KW-0812">Transmembrane</keyword>
<dbReference type="EMBL" id="GGEC01048570">
    <property type="protein sequence ID" value="MBX29054.1"/>
    <property type="molecule type" value="Transcribed_RNA"/>
</dbReference>
<protein>
    <submittedName>
        <fullName evidence="2">Uncharacterized protein</fullName>
    </submittedName>
</protein>
<sequence>MTFCHPVFIFFYLFPFDFVSGVLFLIAFVGSVFSVFKIIFLAWRKIPNFSNCWSFLPERTLLFHVVCVIAKKLRLREMPCTLF</sequence>
<name>A0A2P2MFU8_RHIMU</name>
<reference evidence="2" key="1">
    <citation type="submission" date="2018-02" db="EMBL/GenBank/DDBJ databases">
        <title>Rhizophora mucronata_Transcriptome.</title>
        <authorList>
            <person name="Meera S.P."/>
            <person name="Sreeshan A."/>
            <person name="Augustine A."/>
        </authorList>
    </citation>
    <scope>NUCLEOTIDE SEQUENCE</scope>
    <source>
        <tissue evidence="2">Leaf</tissue>
    </source>
</reference>
<keyword evidence="1" id="KW-0472">Membrane</keyword>
<evidence type="ECO:0000256" key="1">
    <source>
        <dbReference type="SAM" id="Phobius"/>
    </source>
</evidence>
<accession>A0A2P2MFU8</accession>
<dbReference type="AlphaFoldDB" id="A0A2P2MFU8"/>
<evidence type="ECO:0000313" key="2">
    <source>
        <dbReference type="EMBL" id="MBX29054.1"/>
    </source>
</evidence>
<organism evidence="2">
    <name type="scientific">Rhizophora mucronata</name>
    <name type="common">Asiatic mangrove</name>
    <dbReference type="NCBI Taxonomy" id="61149"/>
    <lineage>
        <taxon>Eukaryota</taxon>
        <taxon>Viridiplantae</taxon>
        <taxon>Streptophyta</taxon>
        <taxon>Embryophyta</taxon>
        <taxon>Tracheophyta</taxon>
        <taxon>Spermatophyta</taxon>
        <taxon>Magnoliopsida</taxon>
        <taxon>eudicotyledons</taxon>
        <taxon>Gunneridae</taxon>
        <taxon>Pentapetalae</taxon>
        <taxon>rosids</taxon>
        <taxon>fabids</taxon>
        <taxon>Malpighiales</taxon>
        <taxon>Rhizophoraceae</taxon>
        <taxon>Rhizophora</taxon>
    </lineage>
</organism>
<proteinExistence type="predicted"/>